<keyword evidence="3" id="KW-1185">Reference proteome</keyword>
<feature type="chain" id="PRO_5032822806" evidence="1">
    <location>
        <begin position="23"/>
        <end position="204"/>
    </location>
</feature>
<proteinExistence type="predicted"/>
<dbReference type="Proteomes" id="UP000546464">
    <property type="component" value="Unassembled WGS sequence"/>
</dbReference>
<dbReference type="AlphaFoldDB" id="A0A842HIV5"/>
<feature type="signal peptide" evidence="1">
    <location>
        <begin position="1"/>
        <end position="22"/>
    </location>
</feature>
<comment type="caution">
    <text evidence="2">The sequence shown here is derived from an EMBL/GenBank/DDBJ whole genome shotgun (WGS) entry which is preliminary data.</text>
</comment>
<accession>A0A842HIV5</accession>
<keyword evidence="1" id="KW-0732">Signal</keyword>
<evidence type="ECO:0000256" key="1">
    <source>
        <dbReference type="SAM" id="SignalP"/>
    </source>
</evidence>
<name>A0A842HIV5_9BACT</name>
<evidence type="ECO:0000313" key="2">
    <source>
        <dbReference type="EMBL" id="MBC2595524.1"/>
    </source>
</evidence>
<protein>
    <submittedName>
        <fullName evidence="2">Uncharacterized protein</fullName>
    </submittedName>
</protein>
<organism evidence="2 3">
    <name type="scientific">Ruficoccus amylovorans</name>
    <dbReference type="NCBI Taxonomy" id="1804625"/>
    <lineage>
        <taxon>Bacteria</taxon>
        <taxon>Pseudomonadati</taxon>
        <taxon>Verrucomicrobiota</taxon>
        <taxon>Opitutia</taxon>
        <taxon>Puniceicoccales</taxon>
        <taxon>Cerasicoccaceae</taxon>
        <taxon>Ruficoccus</taxon>
    </lineage>
</organism>
<sequence length="204" mass="21149">MKNLSKLISTTTLLLGASAAFAMQSAPTSEEAAAPSSTEYAETLTKTAKSVATENTLSAIDSLKSSFSGNKEASSLLSSAINSFKGGDTLKSLDTLNQLSELDLTDKQSQLVEEVKGTVSAYSLNQNFDTSDPNLSGPVNNAIAAIKTGDKTAAAKSLGEIYEMGSLTDKQKEVLTSVASDYAGVDLGKIGDAVNAAKSVKDMF</sequence>
<dbReference type="RefSeq" id="WP_185676475.1">
    <property type="nucleotide sequence ID" value="NZ_JACHVB010000043.1"/>
</dbReference>
<reference evidence="2 3" key="1">
    <citation type="submission" date="2020-07" db="EMBL/GenBank/DDBJ databases">
        <authorList>
            <person name="Feng X."/>
        </authorList>
    </citation>
    <scope>NUCLEOTIDE SEQUENCE [LARGE SCALE GENOMIC DNA]</scope>
    <source>
        <strain evidence="2 3">JCM31066</strain>
    </source>
</reference>
<dbReference type="EMBL" id="JACHVB010000043">
    <property type="protein sequence ID" value="MBC2595524.1"/>
    <property type="molecule type" value="Genomic_DNA"/>
</dbReference>
<gene>
    <name evidence="2" type="ORF">H5P28_14755</name>
</gene>
<evidence type="ECO:0000313" key="3">
    <source>
        <dbReference type="Proteomes" id="UP000546464"/>
    </source>
</evidence>